<dbReference type="PANTHER" id="PTHR34989:SF1">
    <property type="entry name" value="PROTEIN HDED"/>
    <property type="match status" value="1"/>
</dbReference>
<keyword evidence="4" id="KW-1185">Reference proteome</keyword>
<keyword evidence="1" id="KW-1133">Transmembrane helix</keyword>
<evidence type="ECO:0000313" key="4">
    <source>
        <dbReference type="Proteomes" id="UP000029846"/>
    </source>
</evidence>
<reference evidence="2 4" key="2">
    <citation type="submission" date="2014-10" db="EMBL/GenBank/DDBJ databases">
        <title>Paracoccus sanguinis sp. nov., isolated from clinical specimens of New York State patients.</title>
        <authorList>
            <person name="Mingle L.A."/>
            <person name="Cole J.A."/>
            <person name="Lapierre P."/>
            <person name="Musser K.A."/>
        </authorList>
    </citation>
    <scope>NUCLEOTIDE SEQUENCE [LARGE SCALE GENOMIC DNA]</scope>
    <source>
        <strain evidence="2 4">JCM 14014</strain>
    </source>
</reference>
<sequence>MEDMARLVRVMAANWWVVLLRGIAAILFGLLALIWPGLTVYALLLVFGGYAIFDGIMAITVGFQRRTADEGWWSWALDGFLSIVIGLMALFWPAATALVFVIWMAAWAVIAGIFRIIAAIRLRRDIQGEWALGLSGLLLAVWGILMAMIPAAGLLSIAWLIGTFALLIGVAMIVLALRLRGMRQG</sequence>
<evidence type="ECO:0000256" key="1">
    <source>
        <dbReference type="SAM" id="Phobius"/>
    </source>
</evidence>
<dbReference type="Pfam" id="PF03729">
    <property type="entry name" value="DUF308"/>
    <property type="match status" value="2"/>
</dbReference>
<keyword evidence="1" id="KW-0472">Membrane</keyword>
<dbReference type="AlphaFoldDB" id="A0A099F248"/>
<feature type="transmembrane region" description="Helical" evidence="1">
    <location>
        <begin position="130"/>
        <end position="151"/>
    </location>
</feature>
<dbReference type="STRING" id="376733.SAMN04487972_11241"/>
<dbReference type="GO" id="GO:0005886">
    <property type="term" value="C:plasma membrane"/>
    <property type="evidence" value="ECO:0007669"/>
    <property type="project" value="TreeGrafter"/>
</dbReference>
<feature type="transmembrane region" description="Helical" evidence="1">
    <location>
        <begin position="157"/>
        <end position="177"/>
    </location>
</feature>
<organism evidence="2 4">
    <name type="scientific">Paracoccus halophilus</name>
    <dbReference type="NCBI Taxonomy" id="376733"/>
    <lineage>
        <taxon>Bacteria</taxon>
        <taxon>Pseudomonadati</taxon>
        <taxon>Pseudomonadota</taxon>
        <taxon>Alphaproteobacteria</taxon>
        <taxon>Rhodobacterales</taxon>
        <taxon>Paracoccaceae</taxon>
        <taxon>Paracoccus</taxon>
    </lineage>
</organism>
<feature type="transmembrane region" description="Helical" evidence="1">
    <location>
        <begin position="12"/>
        <end position="35"/>
    </location>
</feature>
<dbReference type="EMBL" id="FOJO01000012">
    <property type="protein sequence ID" value="SFA54441.1"/>
    <property type="molecule type" value="Genomic_DNA"/>
</dbReference>
<dbReference type="InterPro" id="IPR052712">
    <property type="entry name" value="Acid_resist_chaperone_HdeD"/>
</dbReference>
<dbReference type="Proteomes" id="UP000029846">
    <property type="component" value="Unassembled WGS sequence"/>
</dbReference>
<gene>
    <name evidence="2" type="ORF">IT41_10180</name>
    <name evidence="3" type="ORF">SAMN04487972_11241</name>
</gene>
<dbReference type="EMBL" id="JRKN01000011">
    <property type="protein sequence ID" value="KGJ04479.1"/>
    <property type="molecule type" value="Genomic_DNA"/>
</dbReference>
<dbReference type="Proteomes" id="UP000182312">
    <property type="component" value="Unassembled WGS sequence"/>
</dbReference>
<evidence type="ECO:0000313" key="5">
    <source>
        <dbReference type="Proteomes" id="UP000182312"/>
    </source>
</evidence>
<dbReference type="eggNOG" id="COG3247">
    <property type="taxonomic scope" value="Bacteria"/>
</dbReference>
<accession>A0A099F248</accession>
<evidence type="ECO:0000313" key="3">
    <source>
        <dbReference type="EMBL" id="SFA54441.1"/>
    </source>
</evidence>
<name>A0A099F248_9RHOB</name>
<reference evidence="3 5" key="3">
    <citation type="submission" date="2016-10" db="EMBL/GenBank/DDBJ databases">
        <authorList>
            <person name="de Groot N.N."/>
        </authorList>
    </citation>
    <scope>NUCLEOTIDE SEQUENCE [LARGE SCALE GENOMIC DNA]</scope>
    <source>
        <strain evidence="3 5">CGMCC 1.6117</strain>
    </source>
</reference>
<keyword evidence="1" id="KW-0812">Transmembrane</keyword>
<feature type="transmembrane region" description="Helical" evidence="1">
    <location>
        <begin position="98"/>
        <end position="118"/>
    </location>
</feature>
<proteinExistence type="predicted"/>
<evidence type="ECO:0000313" key="2">
    <source>
        <dbReference type="EMBL" id="KGJ04479.1"/>
    </source>
</evidence>
<feature type="transmembrane region" description="Helical" evidence="1">
    <location>
        <begin position="75"/>
        <end position="92"/>
    </location>
</feature>
<dbReference type="InterPro" id="IPR005325">
    <property type="entry name" value="DUF308_memb"/>
</dbReference>
<reference evidence="2 4" key="1">
    <citation type="submission" date="2014-09" db="EMBL/GenBank/DDBJ databases">
        <authorList>
            <person name="McGinnis J.M."/>
            <person name="Wolfgang W.J."/>
        </authorList>
    </citation>
    <scope>NUCLEOTIDE SEQUENCE [LARGE SCALE GENOMIC DNA]</scope>
    <source>
        <strain evidence="2 4">JCM 14014</strain>
    </source>
</reference>
<feature type="transmembrane region" description="Helical" evidence="1">
    <location>
        <begin position="41"/>
        <end position="63"/>
    </location>
</feature>
<dbReference type="PANTHER" id="PTHR34989">
    <property type="entry name" value="PROTEIN HDED"/>
    <property type="match status" value="1"/>
</dbReference>
<protein>
    <submittedName>
        <fullName evidence="2">Membrane protein</fullName>
    </submittedName>
</protein>